<organism evidence="1 2">
    <name type="scientific">Scortum barcoo</name>
    <name type="common">barcoo grunter</name>
    <dbReference type="NCBI Taxonomy" id="214431"/>
    <lineage>
        <taxon>Eukaryota</taxon>
        <taxon>Metazoa</taxon>
        <taxon>Chordata</taxon>
        <taxon>Craniata</taxon>
        <taxon>Vertebrata</taxon>
        <taxon>Euteleostomi</taxon>
        <taxon>Actinopterygii</taxon>
        <taxon>Neopterygii</taxon>
        <taxon>Teleostei</taxon>
        <taxon>Neoteleostei</taxon>
        <taxon>Acanthomorphata</taxon>
        <taxon>Eupercaria</taxon>
        <taxon>Centrarchiformes</taxon>
        <taxon>Terapontoidei</taxon>
        <taxon>Terapontidae</taxon>
        <taxon>Scortum</taxon>
    </lineage>
</organism>
<protein>
    <submittedName>
        <fullName evidence="1">Uncharacterized protein</fullName>
    </submittedName>
</protein>
<comment type="caution">
    <text evidence="1">The sequence shown here is derived from an EMBL/GenBank/DDBJ whole genome shotgun (WGS) entry which is preliminary data.</text>
</comment>
<reference evidence="1" key="1">
    <citation type="submission" date="2022-04" db="EMBL/GenBank/DDBJ databases">
        <title>Jade perch genome.</title>
        <authorList>
            <person name="Chao B."/>
        </authorList>
    </citation>
    <scope>NUCLEOTIDE SEQUENCE</scope>
    <source>
        <strain evidence="1">CB-2022</strain>
    </source>
</reference>
<sequence>MFLERLTLHEEIISSEAIRRFLCLVDVPCPFDSLEESRAFCETLEETNHRLQRELLENQKEVDTLKKTLEEKENHIILLVKKIKSLSLSSESFTIATDIDTQTEGDTDVNGFEQEHTQGNEGAEDDGGYCLTE</sequence>
<name>A0ACB8X583_9TELE</name>
<accession>A0ACB8X583</accession>
<keyword evidence="2" id="KW-1185">Reference proteome</keyword>
<evidence type="ECO:0000313" key="2">
    <source>
        <dbReference type="Proteomes" id="UP000831701"/>
    </source>
</evidence>
<feature type="non-terminal residue" evidence="1">
    <location>
        <position position="133"/>
    </location>
</feature>
<proteinExistence type="predicted"/>
<evidence type="ECO:0000313" key="1">
    <source>
        <dbReference type="EMBL" id="KAI3375149.1"/>
    </source>
</evidence>
<dbReference type="EMBL" id="CM041533">
    <property type="protein sequence ID" value="KAI3375149.1"/>
    <property type="molecule type" value="Genomic_DNA"/>
</dbReference>
<dbReference type="Proteomes" id="UP000831701">
    <property type="component" value="Chromosome 3"/>
</dbReference>
<gene>
    <name evidence="1" type="ORF">L3Q82_021667</name>
</gene>